<proteinExistence type="predicted"/>
<reference evidence="1" key="2">
    <citation type="submission" date="2012-12" db="EMBL/GenBank/DDBJ databases">
        <authorList>
            <consortium name="WormBase Consortium"/>
            <person name="Ghedin E."/>
            <person name="Paulini M."/>
        </authorList>
    </citation>
    <scope>NUCLEOTIDE SEQUENCE</scope>
    <source>
        <strain evidence="1">FR3</strain>
    </source>
</reference>
<dbReference type="AlphaFoldDB" id="A0A1I9GDP0"/>
<evidence type="ECO:0000313" key="1">
    <source>
        <dbReference type="EMBL" id="CRZ26182.1"/>
    </source>
</evidence>
<name>A0A1I9GDP0_BRUMA</name>
<gene>
    <name evidence="1" type="primary">Bm11461</name>
    <name evidence="1" type="ORF">BM_Bm11461</name>
</gene>
<reference evidence="1" key="1">
    <citation type="journal article" date="2007" name="Science">
        <title>Draft genome of the filarial nematode parasite Brugia malayi.</title>
        <authorList>
            <person name="Ghedin E."/>
            <person name="Wang S."/>
            <person name="Spiro D."/>
            <person name="Caler E."/>
            <person name="Zhao Q."/>
            <person name="Crabtree J."/>
            <person name="Allen J.E."/>
            <person name="Delcher A.L."/>
            <person name="Guiliano D.B."/>
            <person name="Miranda-Saavedra D."/>
            <person name="Angiuoli S.V."/>
            <person name="Creasy T."/>
            <person name="Amedeo P."/>
            <person name="Haas B."/>
            <person name="El-Sayed N.M."/>
            <person name="Wortman J.R."/>
            <person name="Feldblyum T."/>
            <person name="Tallon L."/>
            <person name="Schatz M."/>
            <person name="Shumway M."/>
            <person name="Koo H."/>
            <person name="Salzberg S.L."/>
            <person name="Schobel S."/>
            <person name="Pertea M."/>
            <person name="Pop M."/>
            <person name="White O."/>
            <person name="Barton G.J."/>
            <person name="Carlow C.K."/>
            <person name="Crawford M.J."/>
            <person name="Daub J."/>
            <person name="Dimmic M.W."/>
            <person name="Estes C.F."/>
            <person name="Foster J.M."/>
            <person name="Ganatra M."/>
            <person name="Gregory W.F."/>
            <person name="Johnson N.M."/>
            <person name="Jin J."/>
            <person name="Komuniecki R."/>
            <person name="Korf I."/>
            <person name="Kumar S."/>
            <person name="Laney S."/>
            <person name="Li B.W."/>
            <person name="Li W."/>
            <person name="Lindblom T.H."/>
            <person name="Lustigman S."/>
            <person name="Ma D."/>
            <person name="Maina C.V."/>
            <person name="Martin D.M."/>
            <person name="McCarter J.P."/>
            <person name="McReynolds L."/>
            <person name="Mitreva M."/>
            <person name="Nutman T.B."/>
            <person name="Parkinson J."/>
            <person name="Peregrin-Alvarez J.M."/>
            <person name="Poole C."/>
            <person name="Ren Q."/>
            <person name="Saunders L."/>
            <person name="Sluder A.E."/>
            <person name="Smith K."/>
            <person name="Stanke M."/>
            <person name="Unnasch T.R."/>
            <person name="Ware J."/>
            <person name="Wei A.D."/>
            <person name="Weil G."/>
            <person name="Williams D.J."/>
            <person name="Zhang Y."/>
            <person name="Williams S.A."/>
            <person name="Fraser-Liggett C."/>
            <person name="Slatko B."/>
            <person name="Blaxter M.L."/>
            <person name="Scott A.L."/>
        </authorList>
    </citation>
    <scope>NUCLEOTIDE SEQUENCE</scope>
    <source>
        <strain evidence="1">FR3</strain>
    </source>
</reference>
<dbReference type="EMBL" id="LN857910">
    <property type="protein sequence ID" value="CRZ26182.1"/>
    <property type="molecule type" value="Genomic_DNA"/>
</dbReference>
<organism evidence="1">
    <name type="scientific">Brugia malayi</name>
    <name type="common">Filarial nematode worm</name>
    <dbReference type="NCBI Taxonomy" id="6279"/>
    <lineage>
        <taxon>Eukaryota</taxon>
        <taxon>Metazoa</taxon>
        <taxon>Ecdysozoa</taxon>
        <taxon>Nematoda</taxon>
        <taxon>Chromadorea</taxon>
        <taxon>Rhabditida</taxon>
        <taxon>Spirurina</taxon>
        <taxon>Spiruromorpha</taxon>
        <taxon>Filarioidea</taxon>
        <taxon>Onchocercidae</taxon>
        <taxon>Brugia</taxon>
    </lineage>
</organism>
<protein>
    <submittedName>
        <fullName evidence="1">Bm11461</fullName>
    </submittedName>
</protein>
<sequence length="85" mass="9733">MILVLSKGTSEARIAAANLLFHYWPIHNKHILHHFVDCALEIIQMSPEERSSIRDAARLSVNRFTETNFEKGWNSVVEKLLPAYG</sequence>
<dbReference type="Pfam" id="PF14776">
    <property type="entry name" value="UNC-79"/>
    <property type="match status" value="1"/>
</dbReference>
<accession>A0A1I9GDP0</accession>